<dbReference type="PANTHER" id="PTHR13789:SF309">
    <property type="entry name" value="PUTATIVE (AFU_ORTHOLOGUE AFUA_6G14510)-RELATED"/>
    <property type="match status" value="1"/>
</dbReference>
<protein>
    <recommendedName>
        <fullName evidence="7">FAD-binding domain-containing protein</fullName>
    </recommendedName>
</protein>
<dbReference type="PANTHER" id="PTHR13789">
    <property type="entry name" value="MONOOXYGENASE"/>
    <property type="match status" value="1"/>
</dbReference>
<dbReference type="InterPro" id="IPR036188">
    <property type="entry name" value="FAD/NAD-bd_sf"/>
</dbReference>
<reference evidence="8" key="1">
    <citation type="submission" date="2023-03" db="EMBL/GenBank/DDBJ databases">
        <title>Massive genome expansion in bonnet fungi (Mycena s.s.) driven by repeated elements and novel gene families across ecological guilds.</title>
        <authorList>
            <consortium name="Lawrence Berkeley National Laboratory"/>
            <person name="Harder C.B."/>
            <person name="Miyauchi S."/>
            <person name="Viragh M."/>
            <person name="Kuo A."/>
            <person name="Thoen E."/>
            <person name="Andreopoulos B."/>
            <person name="Lu D."/>
            <person name="Skrede I."/>
            <person name="Drula E."/>
            <person name="Henrissat B."/>
            <person name="Morin E."/>
            <person name="Kohler A."/>
            <person name="Barry K."/>
            <person name="LaButti K."/>
            <person name="Morin E."/>
            <person name="Salamov A."/>
            <person name="Lipzen A."/>
            <person name="Mereny Z."/>
            <person name="Hegedus B."/>
            <person name="Baldrian P."/>
            <person name="Stursova M."/>
            <person name="Weitz H."/>
            <person name="Taylor A."/>
            <person name="Grigoriev I.V."/>
            <person name="Nagy L.G."/>
            <person name="Martin F."/>
            <person name="Kauserud H."/>
        </authorList>
    </citation>
    <scope>NUCLEOTIDE SEQUENCE</scope>
    <source>
        <strain evidence="8">CBHHK182m</strain>
    </source>
</reference>
<keyword evidence="3" id="KW-0274">FAD</keyword>
<evidence type="ECO:0000256" key="4">
    <source>
        <dbReference type="ARBA" id="ARBA00023002"/>
    </source>
</evidence>
<evidence type="ECO:0000313" key="8">
    <source>
        <dbReference type="EMBL" id="KAJ7768241.1"/>
    </source>
</evidence>
<comment type="caution">
    <text evidence="8">The sequence shown here is derived from an EMBL/GenBank/DDBJ whole genome shotgun (WGS) entry which is preliminary data.</text>
</comment>
<evidence type="ECO:0000256" key="3">
    <source>
        <dbReference type="ARBA" id="ARBA00022827"/>
    </source>
</evidence>
<dbReference type="InterPro" id="IPR002938">
    <property type="entry name" value="FAD-bd"/>
</dbReference>
<feature type="domain" description="FAD-binding" evidence="7">
    <location>
        <begin position="17"/>
        <end position="367"/>
    </location>
</feature>
<keyword evidence="5" id="KW-0503">Monooxygenase</keyword>
<evidence type="ECO:0000256" key="5">
    <source>
        <dbReference type="ARBA" id="ARBA00023033"/>
    </source>
</evidence>
<evidence type="ECO:0000256" key="1">
    <source>
        <dbReference type="ARBA" id="ARBA00007992"/>
    </source>
</evidence>
<keyword evidence="4" id="KW-0560">Oxidoreductase</keyword>
<dbReference type="InterPro" id="IPR050493">
    <property type="entry name" value="FAD-dep_Monooxygenase_BioMet"/>
</dbReference>
<evidence type="ECO:0000256" key="6">
    <source>
        <dbReference type="SAM" id="Phobius"/>
    </source>
</evidence>
<dbReference type="PRINTS" id="PR00420">
    <property type="entry name" value="RNGMNOXGNASE"/>
</dbReference>
<organism evidence="8 9">
    <name type="scientific">Mycena metata</name>
    <dbReference type="NCBI Taxonomy" id="1033252"/>
    <lineage>
        <taxon>Eukaryota</taxon>
        <taxon>Fungi</taxon>
        <taxon>Dikarya</taxon>
        <taxon>Basidiomycota</taxon>
        <taxon>Agaricomycotina</taxon>
        <taxon>Agaricomycetes</taxon>
        <taxon>Agaricomycetidae</taxon>
        <taxon>Agaricales</taxon>
        <taxon>Marasmiineae</taxon>
        <taxon>Mycenaceae</taxon>
        <taxon>Mycena</taxon>
    </lineage>
</organism>
<dbReference type="Pfam" id="PF01494">
    <property type="entry name" value="FAD_binding_3"/>
    <property type="match status" value="1"/>
</dbReference>
<evidence type="ECO:0000256" key="2">
    <source>
        <dbReference type="ARBA" id="ARBA00022630"/>
    </source>
</evidence>
<dbReference type="AlphaFoldDB" id="A0AAD7JQD1"/>
<proteinExistence type="inferred from homology"/>
<dbReference type="EMBL" id="JARKIB010000020">
    <property type="protein sequence ID" value="KAJ7768241.1"/>
    <property type="molecule type" value="Genomic_DNA"/>
</dbReference>
<keyword evidence="6" id="KW-0472">Membrane</keyword>
<dbReference type="Gene3D" id="3.50.50.60">
    <property type="entry name" value="FAD/NAD(P)-binding domain"/>
    <property type="match status" value="1"/>
</dbReference>
<dbReference type="GO" id="GO:0071949">
    <property type="term" value="F:FAD binding"/>
    <property type="evidence" value="ECO:0007669"/>
    <property type="project" value="InterPro"/>
</dbReference>
<accession>A0AAD7JQD1</accession>
<gene>
    <name evidence="8" type="ORF">B0H16DRAFT_1452984</name>
</gene>
<name>A0AAD7JQD1_9AGAR</name>
<keyword evidence="6" id="KW-0812">Transmembrane</keyword>
<dbReference type="GO" id="GO:0004497">
    <property type="term" value="F:monooxygenase activity"/>
    <property type="evidence" value="ECO:0007669"/>
    <property type="project" value="UniProtKB-KW"/>
</dbReference>
<keyword evidence="9" id="KW-1185">Reference proteome</keyword>
<keyword evidence="6" id="KW-1133">Transmembrane helix</keyword>
<dbReference type="Proteomes" id="UP001215598">
    <property type="component" value="Unassembled WGS sequence"/>
</dbReference>
<comment type="similarity">
    <text evidence="1">Belongs to the paxM FAD-dependent monooxygenase family.</text>
</comment>
<dbReference type="SUPFAM" id="SSF51905">
    <property type="entry name" value="FAD/NAD(P)-binding domain"/>
    <property type="match status" value="1"/>
</dbReference>
<feature type="transmembrane region" description="Helical" evidence="6">
    <location>
        <begin position="12"/>
        <end position="34"/>
    </location>
</feature>
<evidence type="ECO:0000313" key="9">
    <source>
        <dbReference type="Proteomes" id="UP001215598"/>
    </source>
</evidence>
<sequence>MPGQLTINPRRAGASLRVVVVGGGIAGIAAAFTLQRAGHSVTVVERTDGKARSHGGIRSPPNMTRILMDWGLGPALAKLAVKCRQFLFHEPNGELLGLVQLHEDFLVDLMGDFVFIQHGDLQTMLLDLATREGVEFRYNCNVEAIDTHDIAVLFAGGERLDADFVVGADGPDSLVRTEVMSEQITGYADGHLSLTMAFPTDVMREDEDLRTLVDEGNWWVWLGPSTLIHGSLVSGKKEFTLIIGLQGVPQETLAKYDESWDKTYPIEHFGIDFSTYDIRVQKMMKLARKVTPTVHIRRPILDSSVCHLARLVVVGEAAHPLVPAGQHNAGLAMEDAETLGALFTRIQHRSQVQRILAGFEEIRQPRCNYAQNWELRKRIMMSAPLGPEQKKRDEGIRRMAANLDVDWEHIDETRFREMWGDEMEMFSHSSTEAVEDWWAKWGSLLARDMARDTATGPAPGKSELPPTPTVQVNVSTGQQRSMIVY</sequence>
<evidence type="ECO:0000259" key="7">
    <source>
        <dbReference type="Pfam" id="PF01494"/>
    </source>
</evidence>
<keyword evidence="2" id="KW-0285">Flavoprotein</keyword>